<proteinExistence type="predicted"/>
<sequence length="41" mass="4875">MLLAALLEKTRKVVRYIDFLMLVVRETRDVNGYTYLKVSQQ</sequence>
<reference evidence="1" key="1">
    <citation type="submission" date="2018-02" db="EMBL/GenBank/DDBJ databases">
        <title>Rhizophora mucronata_Transcriptome.</title>
        <authorList>
            <person name="Meera S.P."/>
            <person name="Sreeshan A."/>
            <person name="Augustine A."/>
        </authorList>
    </citation>
    <scope>NUCLEOTIDE SEQUENCE</scope>
    <source>
        <tissue evidence="1">Leaf</tissue>
    </source>
</reference>
<dbReference type="EMBL" id="GGEC01027698">
    <property type="protein sequence ID" value="MBX08182.1"/>
    <property type="molecule type" value="Transcribed_RNA"/>
</dbReference>
<protein>
    <submittedName>
        <fullName evidence="1">Guanine nucleotide-binding protein alpha-1 subunit</fullName>
    </submittedName>
</protein>
<dbReference type="AlphaFoldDB" id="A0A2P2KR63"/>
<organism evidence="1">
    <name type="scientific">Rhizophora mucronata</name>
    <name type="common">Asiatic mangrove</name>
    <dbReference type="NCBI Taxonomy" id="61149"/>
    <lineage>
        <taxon>Eukaryota</taxon>
        <taxon>Viridiplantae</taxon>
        <taxon>Streptophyta</taxon>
        <taxon>Embryophyta</taxon>
        <taxon>Tracheophyta</taxon>
        <taxon>Spermatophyta</taxon>
        <taxon>Magnoliopsida</taxon>
        <taxon>eudicotyledons</taxon>
        <taxon>Gunneridae</taxon>
        <taxon>Pentapetalae</taxon>
        <taxon>rosids</taxon>
        <taxon>fabids</taxon>
        <taxon>Malpighiales</taxon>
        <taxon>Rhizophoraceae</taxon>
        <taxon>Rhizophora</taxon>
    </lineage>
</organism>
<evidence type="ECO:0000313" key="1">
    <source>
        <dbReference type="EMBL" id="MBX08182.1"/>
    </source>
</evidence>
<accession>A0A2P2KR63</accession>
<name>A0A2P2KR63_RHIMU</name>